<dbReference type="Gene3D" id="1.10.220.120">
    <property type="entry name" value="Sigma-70 factor, region 1.1"/>
    <property type="match status" value="1"/>
</dbReference>
<feature type="coiled-coil region" evidence="6">
    <location>
        <begin position="28"/>
        <end position="58"/>
    </location>
</feature>
<dbReference type="InterPro" id="IPR007127">
    <property type="entry name" value="RNA_pol_sigma_70_r1_1"/>
</dbReference>
<name>A0A1F5B277_9BACT</name>
<sequence>MFEDRVKAVISRGRERGFVMETEILKFFPNVEKDISELERLYDRLEEVNIKVEESQEFIKDATPEPTEDEINRALNIEADDTITSDSVQMYLREIGRTSLLTGNEEKELAKKIEKGDIESRNKLIQANLRLVVSIAKRYVGRSPNLTLLDLIQEGNLGLARAVDKFDYRRGFKFSTYATWWIRQAITRALADQSRTIRIPVHMVETISKFTQVKRRLLQDLGREPLPEEIAAEMGVDVEKIRHIIKISQDTISFEAPIGDEDEDSSLGDFIEDEKGITPAQAAALRLLGDQIKEIIIDLQPREQKILKMRFGLEDGVTHTLEEVGNEFGITRERIRQIEFKALEKIRQHHHLKKLEGY</sequence>
<dbReference type="Proteomes" id="UP000176431">
    <property type="component" value="Unassembled WGS sequence"/>
</dbReference>
<comment type="similarity">
    <text evidence="1">Belongs to the sigma-70 factor family.</text>
</comment>
<evidence type="ECO:0000256" key="4">
    <source>
        <dbReference type="ARBA" id="ARBA00023125"/>
    </source>
</evidence>
<dbReference type="InterPro" id="IPR013325">
    <property type="entry name" value="RNA_pol_sigma_r2"/>
</dbReference>
<dbReference type="Pfam" id="PF03979">
    <property type="entry name" value="Sigma70_r1_1"/>
    <property type="match status" value="1"/>
</dbReference>
<dbReference type="PANTHER" id="PTHR30603">
    <property type="entry name" value="RNA POLYMERASE SIGMA FACTOR RPO"/>
    <property type="match status" value="1"/>
</dbReference>
<dbReference type="InterPro" id="IPR007627">
    <property type="entry name" value="RNA_pol_sigma70_r2"/>
</dbReference>
<dbReference type="PRINTS" id="PR00046">
    <property type="entry name" value="SIGMA70FCT"/>
</dbReference>
<dbReference type="CDD" id="cd06171">
    <property type="entry name" value="Sigma70_r4"/>
    <property type="match status" value="1"/>
</dbReference>
<reference evidence="8 9" key="1">
    <citation type="journal article" date="2016" name="Nat. Commun.">
        <title>Thousands of microbial genomes shed light on interconnected biogeochemical processes in an aquifer system.</title>
        <authorList>
            <person name="Anantharaman K."/>
            <person name="Brown C.T."/>
            <person name="Hug L.A."/>
            <person name="Sharon I."/>
            <person name="Castelle C.J."/>
            <person name="Probst A.J."/>
            <person name="Thomas B.C."/>
            <person name="Singh A."/>
            <person name="Wilkins M.J."/>
            <person name="Karaoz U."/>
            <person name="Brodie E.L."/>
            <person name="Williams K.H."/>
            <person name="Hubbard S.S."/>
            <person name="Banfield J.F."/>
        </authorList>
    </citation>
    <scope>NUCLEOTIDE SEQUENCE [LARGE SCALE GENOMIC DNA]</scope>
</reference>
<dbReference type="Pfam" id="PF04545">
    <property type="entry name" value="Sigma70_r4"/>
    <property type="match status" value="1"/>
</dbReference>
<dbReference type="EMBL" id="MEYK01000035">
    <property type="protein sequence ID" value="OGD24729.1"/>
    <property type="molecule type" value="Genomic_DNA"/>
</dbReference>
<dbReference type="SUPFAM" id="SSF88946">
    <property type="entry name" value="Sigma2 domain of RNA polymerase sigma factors"/>
    <property type="match status" value="1"/>
</dbReference>
<evidence type="ECO:0000256" key="1">
    <source>
        <dbReference type="ARBA" id="ARBA00007788"/>
    </source>
</evidence>
<dbReference type="AlphaFoldDB" id="A0A1F5B277"/>
<dbReference type="InterPro" id="IPR042189">
    <property type="entry name" value="RNA_pol_sigma_70_r1_1_sf"/>
</dbReference>
<dbReference type="Gene3D" id="1.10.601.10">
    <property type="entry name" value="RNA Polymerase Primary Sigma Factor"/>
    <property type="match status" value="2"/>
</dbReference>
<accession>A0A1F5B277</accession>
<dbReference type="PROSITE" id="PS00716">
    <property type="entry name" value="SIGMA70_2"/>
    <property type="match status" value="1"/>
</dbReference>
<keyword evidence="3" id="KW-0731">Sigma factor</keyword>
<dbReference type="GO" id="GO:0006352">
    <property type="term" value="P:DNA-templated transcription initiation"/>
    <property type="evidence" value="ECO:0007669"/>
    <property type="project" value="InterPro"/>
</dbReference>
<dbReference type="InterPro" id="IPR036388">
    <property type="entry name" value="WH-like_DNA-bd_sf"/>
</dbReference>
<evidence type="ECO:0000256" key="5">
    <source>
        <dbReference type="ARBA" id="ARBA00023163"/>
    </source>
</evidence>
<dbReference type="InterPro" id="IPR007630">
    <property type="entry name" value="RNA_pol_sigma70_r4"/>
</dbReference>
<dbReference type="InterPro" id="IPR050239">
    <property type="entry name" value="Sigma-70_RNA_pol_init_factors"/>
</dbReference>
<keyword evidence="2" id="KW-0805">Transcription regulation</keyword>
<dbReference type="InterPro" id="IPR014284">
    <property type="entry name" value="RNA_pol_sigma-70_dom"/>
</dbReference>
<dbReference type="PANTHER" id="PTHR30603:SF60">
    <property type="entry name" value="RNA POLYMERASE SIGMA FACTOR RPOD"/>
    <property type="match status" value="1"/>
</dbReference>
<organism evidence="8 9">
    <name type="scientific">Candidatus Azambacteria bacterium RIFCSPHIGHO2_01_FULL_40_24</name>
    <dbReference type="NCBI Taxonomy" id="1797301"/>
    <lineage>
        <taxon>Bacteria</taxon>
        <taxon>Candidatus Azamiibacteriota</taxon>
    </lineage>
</organism>
<dbReference type="GO" id="GO:0016987">
    <property type="term" value="F:sigma factor activity"/>
    <property type="evidence" value="ECO:0007669"/>
    <property type="project" value="UniProtKB-KW"/>
</dbReference>
<keyword evidence="5" id="KW-0804">Transcription</keyword>
<gene>
    <name evidence="8" type="ORF">A2819_01190</name>
</gene>
<evidence type="ECO:0000256" key="2">
    <source>
        <dbReference type="ARBA" id="ARBA00023015"/>
    </source>
</evidence>
<evidence type="ECO:0000313" key="9">
    <source>
        <dbReference type="Proteomes" id="UP000176431"/>
    </source>
</evidence>
<dbReference type="Pfam" id="PF00140">
    <property type="entry name" value="Sigma70_r1_2"/>
    <property type="match status" value="1"/>
</dbReference>
<dbReference type="InterPro" id="IPR000943">
    <property type="entry name" value="RNA_pol_sigma70"/>
</dbReference>
<dbReference type="SUPFAM" id="SSF88659">
    <property type="entry name" value="Sigma3 and sigma4 domains of RNA polymerase sigma factors"/>
    <property type="match status" value="2"/>
</dbReference>
<dbReference type="InterPro" id="IPR009042">
    <property type="entry name" value="RNA_pol_sigma70_r1_2"/>
</dbReference>
<proteinExistence type="inferred from homology"/>
<evidence type="ECO:0000313" key="8">
    <source>
        <dbReference type="EMBL" id="OGD24729.1"/>
    </source>
</evidence>
<evidence type="ECO:0000256" key="3">
    <source>
        <dbReference type="ARBA" id="ARBA00023082"/>
    </source>
</evidence>
<comment type="caution">
    <text evidence="8">The sequence shown here is derived from an EMBL/GenBank/DDBJ whole genome shotgun (WGS) entry which is preliminary data.</text>
</comment>
<evidence type="ECO:0000256" key="6">
    <source>
        <dbReference type="SAM" id="Coils"/>
    </source>
</evidence>
<dbReference type="FunFam" id="1.10.601.10:FF:000001">
    <property type="entry name" value="RNA polymerase sigma factor SigA"/>
    <property type="match status" value="1"/>
</dbReference>
<evidence type="ECO:0000259" key="7">
    <source>
        <dbReference type="PROSITE" id="PS00716"/>
    </source>
</evidence>
<feature type="domain" description="RNA polymerase sigma-70" evidence="7">
    <location>
        <begin position="320"/>
        <end position="346"/>
    </location>
</feature>
<keyword evidence="6" id="KW-0175">Coiled coil</keyword>
<keyword evidence="4" id="KW-0238">DNA-binding</keyword>
<dbReference type="InterPro" id="IPR007624">
    <property type="entry name" value="RNA_pol_sigma70_r3"/>
</dbReference>
<protein>
    <submittedName>
        <fullName evidence="8">RNA polymerase sigma factor RpoD</fullName>
    </submittedName>
</protein>
<dbReference type="NCBIfam" id="TIGR02937">
    <property type="entry name" value="sigma70-ECF"/>
    <property type="match status" value="1"/>
</dbReference>
<dbReference type="InterPro" id="IPR013324">
    <property type="entry name" value="RNA_pol_sigma_r3/r4-like"/>
</dbReference>
<dbReference type="GO" id="GO:0003677">
    <property type="term" value="F:DNA binding"/>
    <property type="evidence" value="ECO:0007669"/>
    <property type="project" value="UniProtKB-KW"/>
</dbReference>
<dbReference type="Gene3D" id="1.10.10.10">
    <property type="entry name" value="Winged helix-like DNA-binding domain superfamily/Winged helix DNA-binding domain"/>
    <property type="match status" value="2"/>
</dbReference>
<dbReference type="Pfam" id="PF04539">
    <property type="entry name" value="Sigma70_r3"/>
    <property type="match status" value="1"/>
</dbReference>
<dbReference type="Pfam" id="PF04542">
    <property type="entry name" value="Sigma70_r2"/>
    <property type="match status" value="1"/>
</dbReference>